<evidence type="ECO:0000313" key="4">
    <source>
        <dbReference type="Proteomes" id="UP001177003"/>
    </source>
</evidence>
<evidence type="ECO:0000313" key="2">
    <source>
        <dbReference type="EMBL" id="CAI9288574.1"/>
    </source>
</evidence>
<dbReference type="Proteomes" id="UP001177003">
    <property type="component" value="Chromosome 7"/>
</dbReference>
<dbReference type="Proteomes" id="UP001177003">
    <property type="component" value="Chromosome 5"/>
</dbReference>
<dbReference type="AlphaFoldDB" id="A0AA35ZJH7"/>
<protein>
    <submittedName>
        <fullName evidence="3">Uncharacterized protein</fullName>
    </submittedName>
</protein>
<accession>A0AA35ZJH7</accession>
<evidence type="ECO:0000313" key="1">
    <source>
        <dbReference type="EMBL" id="CAI9287654.1"/>
    </source>
</evidence>
<proteinExistence type="predicted"/>
<reference evidence="3" key="1">
    <citation type="submission" date="2023-04" db="EMBL/GenBank/DDBJ databases">
        <authorList>
            <person name="Vijverberg K."/>
            <person name="Xiong W."/>
            <person name="Schranz E."/>
        </authorList>
    </citation>
    <scope>NUCLEOTIDE SEQUENCE</scope>
</reference>
<dbReference type="EMBL" id="OX465083">
    <property type="protein sequence ID" value="CAI9293281.1"/>
    <property type="molecule type" value="Genomic_DNA"/>
</dbReference>
<name>A0AA35ZJH7_LACSI</name>
<dbReference type="EMBL" id="OX465081">
    <property type="protein sequence ID" value="CAI9288574.1"/>
    <property type="molecule type" value="Genomic_DNA"/>
</dbReference>
<keyword evidence="4" id="KW-1185">Reference proteome</keyword>
<dbReference type="EMBL" id="OX465081">
    <property type="protein sequence ID" value="CAI9287654.1"/>
    <property type="molecule type" value="Genomic_DNA"/>
</dbReference>
<gene>
    <name evidence="1" type="ORF">LSALG_LOCUS27004</name>
    <name evidence="2" type="ORF">LSALG_LOCUS27860</name>
    <name evidence="3" type="ORF">LSALG_LOCUS32307</name>
</gene>
<organism evidence="3 4">
    <name type="scientific">Lactuca saligna</name>
    <name type="common">Willowleaf lettuce</name>
    <dbReference type="NCBI Taxonomy" id="75948"/>
    <lineage>
        <taxon>Eukaryota</taxon>
        <taxon>Viridiplantae</taxon>
        <taxon>Streptophyta</taxon>
        <taxon>Embryophyta</taxon>
        <taxon>Tracheophyta</taxon>
        <taxon>Spermatophyta</taxon>
        <taxon>Magnoliopsida</taxon>
        <taxon>eudicotyledons</taxon>
        <taxon>Gunneridae</taxon>
        <taxon>Pentapetalae</taxon>
        <taxon>asterids</taxon>
        <taxon>campanulids</taxon>
        <taxon>Asterales</taxon>
        <taxon>Asteraceae</taxon>
        <taxon>Cichorioideae</taxon>
        <taxon>Cichorieae</taxon>
        <taxon>Lactucinae</taxon>
        <taxon>Lactuca</taxon>
    </lineage>
</organism>
<sequence>MLRISYLPGVLFPLSRCRSQVPLLIFEMPGLFKSDLLTFDVVG</sequence>
<evidence type="ECO:0000313" key="3">
    <source>
        <dbReference type="EMBL" id="CAI9293281.1"/>
    </source>
</evidence>